<feature type="transmembrane region" description="Helical" evidence="1">
    <location>
        <begin position="33"/>
        <end position="52"/>
    </location>
</feature>
<evidence type="ECO:0000256" key="1">
    <source>
        <dbReference type="SAM" id="Phobius"/>
    </source>
</evidence>
<dbReference type="AlphaFoldDB" id="C4GAU1"/>
<protein>
    <submittedName>
        <fullName evidence="2">Uncharacterized protein</fullName>
    </submittedName>
</protein>
<proteinExistence type="predicted"/>
<comment type="caution">
    <text evidence="2">The sequence shown here is derived from an EMBL/GenBank/DDBJ whole genome shotgun (WGS) entry which is preliminary data.</text>
</comment>
<organism evidence="2 3">
    <name type="scientific">Shuttleworthella satelles DSM 14600</name>
    <dbReference type="NCBI Taxonomy" id="626523"/>
    <lineage>
        <taxon>Bacteria</taxon>
        <taxon>Bacillati</taxon>
        <taxon>Bacillota</taxon>
        <taxon>Clostridia</taxon>
        <taxon>Lachnospirales</taxon>
        <taxon>Lachnospiraceae</taxon>
        <taxon>Shuttleworthella</taxon>
    </lineage>
</organism>
<dbReference type="EMBL" id="ACIP02000002">
    <property type="protein sequence ID" value="EEP28234.1"/>
    <property type="molecule type" value="Genomic_DNA"/>
</dbReference>
<accession>C4GAU1</accession>
<sequence>MKRRLHNTILRSITALAAAAFVIGAMLLDSESLIPAAMVMGGIVWLTLFYYAQER</sequence>
<name>C4GAU1_9FIRM</name>
<evidence type="ECO:0000313" key="3">
    <source>
        <dbReference type="Proteomes" id="UP000003494"/>
    </source>
</evidence>
<dbReference type="Proteomes" id="UP000003494">
    <property type="component" value="Unassembled WGS sequence"/>
</dbReference>
<gene>
    <name evidence="2" type="ORF">GCWU000342_01042</name>
</gene>
<keyword evidence="3" id="KW-1185">Reference proteome</keyword>
<dbReference type="RefSeq" id="WP_006906053.1">
    <property type="nucleotide sequence ID" value="NZ_GG665866.1"/>
</dbReference>
<keyword evidence="1" id="KW-1133">Transmembrane helix</keyword>
<keyword evidence="1" id="KW-0812">Transmembrane</keyword>
<keyword evidence="1" id="KW-0472">Membrane</keyword>
<evidence type="ECO:0000313" key="2">
    <source>
        <dbReference type="EMBL" id="EEP28234.1"/>
    </source>
</evidence>
<dbReference type="HOGENOM" id="CLU_3029947_0_0_9"/>
<feature type="transmembrane region" description="Helical" evidence="1">
    <location>
        <begin position="9"/>
        <end position="27"/>
    </location>
</feature>
<dbReference type="STRING" id="626523.GCWU000342_01042"/>
<reference evidence="2" key="1">
    <citation type="submission" date="2009-04" db="EMBL/GenBank/DDBJ databases">
        <authorList>
            <person name="Weinstock G."/>
            <person name="Sodergren E."/>
            <person name="Clifton S."/>
            <person name="Fulton L."/>
            <person name="Fulton B."/>
            <person name="Courtney L."/>
            <person name="Fronick C."/>
            <person name="Harrison M."/>
            <person name="Strong C."/>
            <person name="Farmer C."/>
            <person name="Delahaunty K."/>
            <person name="Markovic C."/>
            <person name="Hall O."/>
            <person name="Minx P."/>
            <person name="Tomlinson C."/>
            <person name="Mitreva M."/>
            <person name="Nelson J."/>
            <person name="Hou S."/>
            <person name="Wollam A."/>
            <person name="Pepin K.H."/>
            <person name="Johnson M."/>
            <person name="Bhonagiri V."/>
            <person name="Nash W.E."/>
            <person name="Warren W."/>
            <person name="Chinwalla A."/>
            <person name="Mardis E.R."/>
            <person name="Wilson R.K."/>
        </authorList>
    </citation>
    <scope>NUCLEOTIDE SEQUENCE [LARGE SCALE GENOMIC DNA]</scope>
    <source>
        <strain evidence="2">DSM 14600</strain>
    </source>
</reference>